<reference evidence="1 2" key="1">
    <citation type="submission" date="2018-02" db="EMBL/GenBank/DDBJ databases">
        <title>Novel Leptospira species isolated from soil and water in Japan.</title>
        <authorList>
            <person name="Nakao R."/>
            <person name="Masuzawa T."/>
        </authorList>
    </citation>
    <scope>NUCLEOTIDE SEQUENCE [LARGE SCALE GENOMIC DNA]</scope>
    <source>
        <strain evidence="1 2">E8</strain>
    </source>
</reference>
<evidence type="ECO:0000313" key="1">
    <source>
        <dbReference type="EMBL" id="GBF38286.1"/>
    </source>
</evidence>
<gene>
    <name evidence="1" type="ORF">LPTSP1_12770</name>
</gene>
<keyword evidence="2" id="KW-1185">Reference proteome</keyword>
<proteinExistence type="predicted"/>
<protein>
    <submittedName>
        <fullName evidence="1">Uncharacterized protein</fullName>
    </submittedName>
</protein>
<comment type="caution">
    <text evidence="1">The sequence shown here is derived from an EMBL/GenBank/DDBJ whole genome shotgun (WGS) entry which is preliminary data.</text>
</comment>
<dbReference type="RefSeq" id="WP_108927999.1">
    <property type="nucleotide sequence ID" value="NZ_BFAY01000007.1"/>
</dbReference>
<name>A0A2P2D0Y2_9LEPT</name>
<dbReference type="OrthoDB" id="334545at2"/>
<dbReference type="AlphaFoldDB" id="A0A2P2D0Y2"/>
<dbReference type="Proteomes" id="UP000245076">
    <property type="component" value="Unassembled WGS sequence"/>
</dbReference>
<evidence type="ECO:0000313" key="2">
    <source>
        <dbReference type="Proteomes" id="UP000245076"/>
    </source>
</evidence>
<sequence length="169" mass="17504">MLIVHNVSCGLVLTGTDVGKEFLGLSEEDKKDPEKATAALLSLLTGGSNSLLVFTPVALSVTAGATATYQVALRSVPTDWTSNDVTVGFDIDVSSCPSGTFPNFWPFTFSPPYSPINNLNFSTVNPGSCIVKYTVSGEVTSQVSGLTVGDDAGSLPLLIQLNGVVTAGN</sequence>
<organism evidence="1 2">
    <name type="scientific">Leptospira johnsonii</name>
    <dbReference type="NCBI Taxonomy" id="1917820"/>
    <lineage>
        <taxon>Bacteria</taxon>
        <taxon>Pseudomonadati</taxon>
        <taxon>Spirochaetota</taxon>
        <taxon>Spirochaetia</taxon>
        <taxon>Leptospirales</taxon>
        <taxon>Leptospiraceae</taxon>
        <taxon>Leptospira</taxon>
    </lineage>
</organism>
<dbReference type="EMBL" id="BFAY01000007">
    <property type="protein sequence ID" value="GBF38286.1"/>
    <property type="molecule type" value="Genomic_DNA"/>
</dbReference>
<accession>A0A2P2D0Y2</accession>